<sequence length="408" mass="48279">MCLFPKINLNVKSPAYIAGIREFDCGVCPECLAKKARQVALRAVMEASEHDQNCMCTLTYDDYIRNSRGEIVGERVSDLEVCKRDVQLFIKRLRKKIGVPIKYRVAAEYGKRTHRPHYHILIFGFCFPDCIPYKKSKRGNFIYQSPMLTKLWGHGICTVDSKSINASVAKYCTKYTMKDHGAQGTFSLCSRGIGEKKMLRDFNGLYYVIEGQQYPIPRQIWEKKITEWYQGVLPFFDTRYRGLREYGREVYNRNRRLRRNYRYHRDNDPDYQKYIAYWRKKAEDYERNRPPILTRILALDDEKYFEYKNKALEAYSNRTNIFKFCPPRRNMDIYRDRLKALEKIKVYKLPFLSRPETANDTILKKCVIKGVRIRPDRGKNPFDSPSDCVKCTPIDLKISKMHEVQLTL</sequence>
<proteinExistence type="predicted"/>
<organism evidence="2">
    <name type="scientific">Peromfec virus RodF5_7</name>
    <dbReference type="NCBI Taxonomy" id="2929343"/>
    <lineage>
        <taxon>Viruses</taxon>
        <taxon>Monodnaviria</taxon>
        <taxon>Sangervirae</taxon>
        <taxon>Phixviricota</taxon>
        <taxon>Malgrandaviricetes</taxon>
        <taxon>Petitvirales</taxon>
        <taxon>Microviridae</taxon>
    </lineage>
</organism>
<dbReference type="Pfam" id="PF23343">
    <property type="entry name" value="REP_ORF2-G2P"/>
    <property type="match status" value="1"/>
</dbReference>
<protein>
    <submittedName>
        <fullName evidence="2">Replication initiator protein</fullName>
    </submittedName>
</protein>
<feature type="domain" description="Replication-associated protein ORF2/G2P" evidence="1">
    <location>
        <begin position="53"/>
        <end position="179"/>
    </location>
</feature>
<dbReference type="InterPro" id="IPR056906">
    <property type="entry name" value="ORF2/G2P_dom"/>
</dbReference>
<dbReference type="EMBL" id="OM869682">
    <property type="protein sequence ID" value="UPW41864.1"/>
    <property type="molecule type" value="Genomic_DNA"/>
</dbReference>
<reference evidence="2" key="1">
    <citation type="submission" date="2022-02" db="EMBL/GenBank/DDBJ databases">
        <title>Towards deciphering the DNA virus diversity associated with rodent species in the families Cricetidae and Heteromyidae.</title>
        <authorList>
            <person name="Lund M."/>
            <person name="Larsen B.B."/>
            <person name="Gryseels S."/>
            <person name="Kraberger S."/>
            <person name="Rowsey D.M."/>
            <person name="Steger L."/>
            <person name="Yule K.M."/>
            <person name="Upham N.S."/>
            <person name="Worobey M."/>
            <person name="Van Doorslaer K."/>
            <person name="Varsani A."/>
        </authorList>
    </citation>
    <scope>NUCLEOTIDE SEQUENCE</scope>
    <source>
        <strain evidence="2">NeonRodF5_7</strain>
    </source>
</reference>
<name>A0A976R7F5_9VIRU</name>
<evidence type="ECO:0000313" key="2">
    <source>
        <dbReference type="EMBL" id="UPW41864.1"/>
    </source>
</evidence>
<accession>A0A976R7F5</accession>
<evidence type="ECO:0000259" key="1">
    <source>
        <dbReference type="Pfam" id="PF23343"/>
    </source>
</evidence>